<sequence>MINTQENELHYTKDVSEDEYVETKVYELGIIMELGSEEEFLELKKKEKELICQMLEHKASLPNFLDYVVYKKSLNDIESSVNIDLSIPDDTLYVEGMTMAEYESILEYRVIEEVEGNCNDFYFPFNLPGLFEALKKLNALYTKLSFK</sequence>
<accession>A0A9X6SSC1</accession>
<reference evidence="1 2" key="1">
    <citation type="submission" date="2017-09" db="EMBL/GenBank/DDBJ databases">
        <title>Large-scale bioinformatics analysis of Bacillus genomes uncovers conserved roles of natural products in bacterial physiology.</title>
        <authorList>
            <consortium name="Agbiome Team Llc"/>
            <person name="Bleich R.M."/>
            <person name="Grubbs K.J."/>
            <person name="Santa Maria K.C."/>
            <person name="Allen S.E."/>
            <person name="Farag S."/>
            <person name="Shank E.A."/>
            <person name="Bowers A."/>
        </authorList>
    </citation>
    <scope>NUCLEOTIDE SEQUENCE [LARGE SCALE GENOMIC DNA]</scope>
    <source>
        <strain evidence="1 2">AFS092789</strain>
    </source>
</reference>
<organism evidence="1 2">
    <name type="scientific">Bacillus cereus</name>
    <dbReference type="NCBI Taxonomy" id="1396"/>
    <lineage>
        <taxon>Bacteria</taxon>
        <taxon>Bacillati</taxon>
        <taxon>Bacillota</taxon>
        <taxon>Bacilli</taxon>
        <taxon>Bacillales</taxon>
        <taxon>Bacillaceae</taxon>
        <taxon>Bacillus</taxon>
        <taxon>Bacillus cereus group</taxon>
    </lineage>
</organism>
<proteinExistence type="predicted"/>
<comment type="caution">
    <text evidence="1">The sequence shown here is derived from an EMBL/GenBank/DDBJ whole genome shotgun (WGS) entry which is preliminary data.</text>
</comment>
<evidence type="ECO:0000313" key="1">
    <source>
        <dbReference type="EMBL" id="PDZ94177.1"/>
    </source>
</evidence>
<dbReference type="RefSeq" id="WP_098007232.1">
    <property type="nucleotide sequence ID" value="NZ_NVMX01000243.1"/>
</dbReference>
<gene>
    <name evidence="1" type="ORF">CON36_35180</name>
</gene>
<dbReference type="AlphaFoldDB" id="A0A9X6SSC1"/>
<dbReference type="EMBL" id="NVMX01000243">
    <property type="protein sequence ID" value="PDZ94177.1"/>
    <property type="molecule type" value="Genomic_DNA"/>
</dbReference>
<evidence type="ECO:0000313" key="2">
    <source>
        <dbReference type="Proteomes" id="UP000219922"/>
    </source>
</evidence>
<name>A0A9X6SSC1_BACCE</name>
<dbReference type="Proteomes" id="UP000219922">
    <property type="component" value="Unassembled WGS sequence"/>
</dbReference>
<protein>
    <submittedName>
        <fullName evidence="1">Uncharacterized protein</fullName>
    </submittedName>
</protein>